<evidence type="ECO:0000259" key="5">
    <source>
        <dbReference type="Pfam" id="PF03816"/>
    </source>
</evidence>
<dbReference type="GO" id="GO:0071555">
    <property type="term" value="P:cell wall organization"/>
    <property type="evidence" value="ECO:0007669"/>
    <property type="project" value="UniProtKB-KW"/>
</dbReference>
<dbReference type="Proteomes" id="UP000243524">
    <property type="component" value="Unassembled WGS sequence"/>
</dbReference>
<evidence type="ECO:0000256" key="4">
    <source>
        <dbReference type="ARBA" id="ARBA00022989"/>
    </source>
</evidence>
<dbReference type="RefSeq" id="WP_101331580.1">
    <property type="nucleotide sequence ID" value="NZ_PJNH01000002.1"/>
</dbReference>
<keyword evidence="4" id="KW-0472">Membrane</keyword>
<dbReference type="Pfam" id="PF03816">
    <property type="entry name" value="LytR_cpsA_psr"/>
    <property type="match status" value="1"/>
</dbReference>
<dbReference type="NCBIfam" id="TIGR00350">
    <property type="entry name" value="lytR_cpsA_psr"/>
    <property type="match status" value="1"/>
</dbReference>
<dbReference type="OrthoDB" id="27330at2"/>
<organism evidence="6 7">
    <name type="scientific">Halalkalibacillus sediminis</name>
    <dbReference type="NCBI Taxonomy" id="2018042"/>
    <lineage>
        <taxon>Bacteria</taxon>
        <taxon>Bacillati</taxon>
        <taxon>Bacillota</taxon>
        <taxon>Bacilli</taxon>
        <taxon>Bacillales</taxon>
        <taxon>Bacillaceae</taxon>
        <taxon>Halalkalibacillus</taxon>
    </lineage>
</organism>
<evidence type="ECO:0000256" key="3">
    <source>
        <dbReference type="ARBA" id="ARBA00022968"/>
    </source>
</evidence>
<evidence type="ECO:0000313" key="6">
    <source>
        <dbReference type="EMBL" id="PKR77972.1"/>
    </source>
</evidence>
<reference evidence="6 7" key="1">
    <citation type="submission" date="2017-06" db="EMBL/GenBank/DDBJ databases">
        <title>the draft geome sequence of Illustriluteabacillus marina B3227.</title>
        <authorList>
            <person name="He R.-H."/>
            <person name="Du Z.-J."/>
        </authorList>
    </citation>
    <scope>NUCLEOTIDE SEQUENCE [LARGE SCALE GENOMIC DNA]</scope>
    <source>
        <strain evidence="6 7">B3227</strain>
    </source>
</reference>
<dbReference type="InterPro" id="IPR050922">
    <property type="entry name" value="LytR/CpsA/Psr_CW_biosynth"/>
</dbReference>
<evidence type="ECO:0000256" key="1">
    <source>
        <dbReference type="ARBA" id="ARBA00006068"/>
    </source>
</evidence>
<comment type="caution">
    <text evidence="6">The sequence shown here is derived from an EMBL/GenBank/DDBJ whole genome shotgun (WGS) entry which is preliminary data.</text>
</comment>
<dbReference type="PANTHER" id="PTHR33392:SF3">
    <property type="entry name" value="POLYISOPRENYL-TEICHOIC ACID--PEPTIDOGLYCAN TEICHOIC ACID TRANSFERASE TAGT"/>
    <property type="match status" value="1"/>
</dbReference>
<keyword evidence="4" id="KW-1133">Transmembrane helix</keyword>
<proteinExistence type="inferred from homology"/>
<protein>
    <submittedName>
        <fullName evidence="6">Transcriptional regulator</fullName>
    </submittedName>
</protein>
<dbReference type="InterPro" id="IPR004474">
    <property type="entry name" value="LytR_CpsA_psr"/>
</dbReference>
<dbReference type="Gene3D" id="3.40.630.190">
    <property type="entry name" value="LCP protein"/>
    <property type="match status" value="1"/>
</dbReference>
<keyword evidence="3" id="KW-0735">Signal-anchor</keyword>
<gene>
    <name evidence="6" type="ORF">CEY16_08610</name>
</gene>
<evidence type="ECO:0000256" key="2">
    <source>
        <dbReference type="ARBA" id="ARBA00022692"/>
    </source>
</evidence>
<dbReference type="AlphaFoldDB" id="A0A2I0QUE4"/>
<evidence type="ECO:0000313" key="7">
    <source>
        <dbReference type="Proteomes" id="UP000243524"/>
    </source>
</evidence>
<keyword evidence="7" id="KW-1185">Reference proteome</keyword>
<name>A0A2I0QUE4_9BACI</name>
<dbReference type="PANTHER" id="PTHR33392">
    <property type="entry name" value="POLYISOPRENYL-TEICHOIC ACID--PEPTIDOGLYCAN TEICHOIC ACID TRANSFERASE TAGU"/>
    <property type="match status" value="1"/>
</dbReference>
<keyword evidence="2" id="KW-0812">Transmembrane</keyword>
<comment type="similarity">
    <text evidence="1">Belongs to the LytR/CpsA/Psr (LCP) family.</text>
</comment>
<accession>A0A2I0QUE4</accession>
<feature type="domain" description="Cell envelope-related transcriptional attenuator" evidence="5">
    <location>
        <begin position="84"/>
        <end position="230"/>
    </location>
</feature>
<sequence>MSKKKKVILSVITILIAGLSAATIYAVDLFQEAERVVNESHEPLERGDVSEKRDEKIDPEVDNVSILFVGIDDNENRKDESSLADALVLATLNKEESSINLVSIPRDSYVDVTYQQEKDKITHTHAIAGLDNTVSTVENLLDVPVDYYVRMDFKAFVEIVDNLNGITFDVPYNLTEFNSEDEKNAIYLQEGEQVLNGEEALALARTRKYDNDLYRGERQMKILQTIINKTLSFSSVTKYKSLIQSVGDHMTTNITFDEMVKFHNYVSSSNSLDINKHQLDGSDLMKDGVYYFQLNQESVTDIKQKLQNHLEINPSTVTNDKESEEI</sequence>
<dbReference type="EMBL" id="PJNH01000002">
    <property type="protein sequence ID" value="PKR77972.1"/>
    <property type="molecule type" value="Genomic_DNA"/>
</dbReference>